<comment type="subcellular location">
    <subcellularLocation>
        <location evidence="1">Cytoplasm</location>
    </subcellularLocation>
</comment>
<feature type="domain" description="Hemerythrin-like" evidence="5">
    <location>
        <begin position="83"/>
        <end position="230"/>
    </location>
</feature>
<dbReference type="GO" id="GO:0005737">
    <property type="term" value="C:cytoplasm"/>
    <property type="evidence" value="ECO:0007669"/>
    <property type="project" value="UniProtKB-SubCell"/>
</dbReference>
<protein>
    <submittedName>
        <fullName evidence="6">Iron-sulfur cluster repair di-iron protein</fullName>
    </submittedName>
</protein>
<dbReference type="eggNOG" id="COG2846">
    <property type="taxonomic scope" value="Bacteria"/>
</dbReference>
<comment type="caution">
    <text evidence="6">The sequence shown here is derived from an EMBL/GenBank/DDBJ whole genome shotgun (WGS) entry which is preliminary data.</text>
</comment>
<accession>W7YAW0</accession>
<dbReference type="STRING" id="869213.GCA_000517085_04503"/>
<dbReference type="PANTHER" id="PTHR36438">
    <property type="entry name" value="IRON-SULFUR CLUSTER REPAIR PROTEIN YTFE"/>
    <property type="match status" value="1"/>
</dbReference>
<dbReference type="InterPro" id="IPR012312">
    <property type="entry name" value="Hemerythrin-like"/>
</dbReference>
<dbReference type="RefSeq" id="WP_027473709.1">
    <property type="nucleotide sequence ID" value="NZ_BAMD01000001.1"/>
</dbReference>
<organism evidence="6 7">
    <name type="scientific">Saccharicrinis fermentans DSM 9555 = JCM 21142</name>
    <dbReference type="NCBI Taxonomy" id="869213"/>
    <lineage>
        <taxon>Bacteria</taxon>
        <taxon>Pseudomonadati</taxon>
        <taxon>Bacteroidota</taxon>
        <taxon>Bacteroidia</taxon>
        <taxon>Marinilabiliales</taxon>
        <taxon>Marinilabiliaceae</taxon>
        <taxon>Saccharicrinis</taxon>
    </lineage>
</organism>
<evidence type="ECO:0000256" key="3">
    <source>
        <dbReference type="ARBA" id="ARBA00022723"/>
    </source>
</evidence>
<dbReference type="Gene3D" id="1.20.120.520">
    <property type="entry name" value="nmb1532 protein domain like"/>
    <property type="match status" value="1"/>
</dbReference>
<dbReference type="OrthoDB" id="937463at2"/>
<keyword evidence="2" id="KW-0963">Cytoplasm</keyword>
<dbReference type="EMBL" id="BAMD01000001">
    <property type="protein sequence ID" value="GAF01496.1"/>
    <property type="molecule type" value="Genomic_DNA"/>
</dbReference>
<evidence type="ECO:0000256" key="1">
    <source>
        <dbReference type="ARBA" id="ARBA00004496"/>
    </source>
</evidence>
<reference evidence="6 7" key="1">
    <citation type="journal article" date="2014" name="Genome Announc.">
        <title>Draft Genome Sequence of Cytophaga fermentans JCM 21142T, a Facultative Anaerobe Isolated from Marine Mud.</title>
        <authorList>
            <person name="Starns D."/>
            <person name="Oshima K."/>
            <person name="Suda W."/>
            <person name="Iino T."/>
            <person name="Yuki M."/>
            <person name="Inoue J."/>
            <person name="Kitamura K."/>
            <person name="Iida T."/>
            <person name="Darby A."/>
            <person name="Hattori M."/>
            <person name="Ohkuma M."/>
        </authorList>
    </citation>
    <scope>NUCLEOTIDE SEQUENCE [LARGE SCALE GENOMIC DNA]</scope>
    <source>
        <strain evidence="6 7">JCM 21142</strain>
    </source>
</reference>
<keyword evidence="3" id="KW-0479">Metal-binding</keyword>
<evidence type="ECO:0000256" key="4">
    <source>
        <dbReference type="ARBA" id="ARBA00023004"/>
    </source>
</evidence>
<evidence type="ECO:0000259" key="5">
    <source>
        <dbReference type="Pfam" id="PF01814"/>
    </source>
</evidence>
<keyword evidence="7" id="KW-1185">Reference proteome</keyword>
<name>W7YAW0_9BACT</name>
<dbReference type="PANTHER" id="PTHR36438:SF1">
    <property type="entry name" value="IRON-SULFUR CLUSTER REPAIR PROTEIN YTFE"/>
    <property type="match status" value="1"/>
</dbReference>
<dbReference type="InterPro" id="IPR019903">
    <property type="entry name" value="RIC_family"/>
</dbReference>
<dbReference type="Proteomes" id="UP000019402">
    <property type="component" value="Unassembled WGS sequence"/>
</dbReference>
<sequence>MLITADMKMADLIHQDFQLLAFVQRIGIPLGFREKTIKEVCEEHEVDVDFFVQLANAFHDTDYFPKEKLLQFKPEWLVNYLRRTHHNYLEQKIPEIQVKITELEADLKGTAESYELIRNFITEYIREFSIHIELEEKMVFPFVLELAKSIEQNKLTDNYKKYFLNYSIGKYLEEHNDIEEKLFDLKNILIKYLPPPTDNCKYNALLFDIFRLEQDLKDHSKLEEKILIPRVRKMEEELNNINE</sequence>
<evidence type="ECO:0000313" key="6">
    <source>
        <dbReference type="EMBL" id="GAF01496.1"/>
    </source>
</evidence>
<evidence type="ECO:0000313" key="7">
    <source>
        <dbReference type="Proteomes" id="UP000019402"/>
    </source>
</evidence>
<dbReference type="GO" id="GO:0046872">
    <property type="term" value="F:metal ion binding"/>
    <property type="evidence" value="ECO:0007669"/>
    <property type="project" value="UniProtKB-KW"/>
</dbReference>
<keyword evidence="4" id="KW-0408">Iron</keyword>
<evidence type="ECO:0000256" key="2">
    <source>
        <dbReference type="ARBA" id="ARBA00022490"/>
    </source>
</evidence>
<gene>
    <name evidence="6" type="ORF">JCM21142_104</name>
</gene>
<dbReference type="Pfam" id="PF01814">
    <property type="entry name" value="Hemerythrin"/>
    <property type="match status" value="1"/>
</dbReference>
<dbReference type="AlphaFoldDB" id="W7YAW0"/>
<proteinExistence type="predicted"/>